<dbReference type="EMBL" id="BMGL01000005">
    <property type="protein sequence ID" value="GGE10571.1"/>
    <property type="molecule type" value="Genomic_DNA"/>
</dbReference>
<comment type="caution">
    <text evidence="2">The sequence shown here is derived from an EMBL/GenBank/DDBJ whole genome shotgun (WGS) entry which is preliminary data.</text>
</comment>
<proteinExistence type="predicted"/>
<evidence type="ECO:0000313" key="3">
    <source>
        <dbReference type="Proteomes" id="UP000599688"/>
    </source>
</evidence>
<dbReference type="InterPro" id="IPR027417">
    <property type="entry name" value="P-loop_NTPase"/>
</dbReference>
<dbReference type="Pfam" id="PF00685">
    <property type="entry name" value="Sulfotransfer_1"/>
    <property type="match status" value="1"/>
</dbReference>
<evidence type="ECO:0000313" key="2">
    <source>
        <dbReference type="EMBL" id="GGE10571.1"/>
    </source>
</evidence>
<protein>
    <recommendedName>
        <fullName evidence="1">Sulfotransferase domain-containing protein</fullName>
    </recommendedName>
</protein>
<dbReference type="GO" id="GO:0008146">
    <property type="term" value="F:sulfotransferase activity"/>
    <property type="evidence" value="ECO:0007669"/>
    <property type="project" value="InterPro"/>
</dbReference>
<reference evidence="2 3" key="1">
    <citation type="journal article" date="2014" name="Int. J. Syst. Evol. Microbiol.">
        <title>Complete genome sequence of Corynebacterium casei LMG S-19264T (=DSM 44701T), isolated from a smear-ripened cheese.</title>
        <authorList>
            <consortium name="US DOE Joint Genome Institute (JGI-PGF)"/>
            <person name="Walter F."/>
            <person name="Albersmeier A."/>
            <person name="Kalinowski J."/>
            <person name="Ruckert C."/>
        </authorList>
    </citation>
    <scope>NUCLEOTIDE SEQUENCE [LARGE SCALE GENOMIC DNA]</scope>
    <source>
        <strain evidence="2 3">CGMCC 1.12925</strain>
    </source>
</reference>
<dbReference type="AlphaFoldDB" id="A0A916ZRD0"/>
<organism evidence="2 3">
    <name type="scientific">Psychroflexus salis</name>
    <dbReference type="NCBI Taxonomy" id="1526574"/>
    <lineage>
        <taxon>Bacteria</taxon>
        <taxon>Pseudomonadati</taxon>
        <taxon>Bacteroidota</taxon>
        <taxon>Flavobacteriia</taxon>
        <taxon>Flavobacteriales</taxon>
        <taxon>Flavobacteriaceae</taxon>
        <taxon>Psychroflexus</taxon>
    </lineage>
</organism>
<accession>A0A916ZRD0</accession>
<keyword evidence="3" id="KW-1185">Reference proteome</keyword>
<dbReference type="Gene3D" id="3.40.50.300">
    <property type="entry name" value="P-loop containing nucleotide triphosphate hydrolases"/>
    <property type="match status" value="1"/>
</dbReference>
<dbReference type="Proteomes" id="UP000599688">
    <property type="component" value="Unassembled WGS sequence"/>
</dbReference>
<gene>
    <name evidence="2" type="ORF">GCM10010831_10100</name>
</gene>
<feature type="domain" description="Sulfotransferase" evidence="1">
    <location>
        <begin position="31"/>
        <end position="266"/>
    </location>
</feature>
<dbReference type="RefSeq" id="WP_188405718.1">
    <property type="nucleotide sequence ID" value="NZ_BMGL01000005.1"/>
</dbReference>
<dbReference type="InterPro" id="IPR000863">
    <property type="entry name" value="Sulfotransferase_dom"/>
</dbReference>
<dbReference type="SUPFAM" id="SSF52540">
    <property type="entry name" value="P-loop containing nucleoside triphosphate hydrolases"/>
    <property type="match status" value="1"/>
</dbReference>
<sequence>MDQLKNIFKKNIRIILFNTLGRIGYRIKKKKNIVILTSSRSGSTWFVESILLSLRAKHINQPYDCFFNNNVYKNKLPINNDNFHFINLSNSENKKLNAYWSKLVNGNININSTWNVFSKEFKFLYERKIFKIFFLKEKIDFFTEQKDIIIFYLIRNPLDTSLSNINYNYGISGDSLIKYKAVEKYPKEFKKLKTIYLETDNILMKYIIGWAFENYKPYTYAKSNNQILMLRYEDLKDRNKYILKRLKAELGEKFTLKKTKSKTFNNQKPQNNNGISRSLILNENYNFLKSTIKKYFDYNI</sequence>
<name>A0A916ZRD0_9FLAO</name>
<evidence type="ECO:0000259" key="1">
    <source>
        <dbReference type="Pfam" id="PF00685"/>
    </source>
</evidence>